<evidence type="ECO:0000259" key="1">
    <source>
        <dbReference type="Pfam" id="PF06983"/>
    </source>
</evidence>
<feature type="domain" description="PhnB-like" evidence="1">
    <location>
        <begin position="5"/>
        <end position="129"/>
    </location>
</feature>
<proteinExistence type="predicted"/>
<dbReference type="AlphaFoldDB" id="A0A315ZNI9"/>
<reference evidence="3" key="1">
    <citation type="submission" date="2017-07" db="EMBL/GenBank/DDBJ databases">
        <authorList>
            <person name="Varghese N."/>
            <person name="Submissions S."/>
        </authorList>
    </citation>
    <scope>NUCLEOTIDE SEQUENCE [LARGE SCALE GENOMIC DNA]</scope>
    <source>
        <strain evidence="3">NLAE-zl-C134</strain>
    </source>
</reference>
<accession>A0A315ZNI9</accession>
<name>A0A315ZNI9_9FIRM</name>
<sequence>MLGHYLMYNRNCAEALDIYSRAFDAEIVEKQTYGDMPPNPAFPIGEEDKELVLHARISIDNMELQCADASGGIEAGSNMYVSFTTTDADKAKKAWNILKENGHVYMELAPSFFAALHGSLKDKFGVNWMFTLME</sequence>
<keyword evidence="3" id="KW-1185">Reference proteome</keyword>
<dbReference type="CDD" id="cd06588">
    <property type="entry name" value="PhnB_like"/>
    <property type="match status" value="1"/>
</dbReference>
<dbReference type="Proteomes" id="UP000254051">
    <property type="component" value="Unassembled WGS sequence"/>
</dbReference>
<organism evidence="2 3">
    <name type="scientific">Faecalicatena contorta</name>
    <dbReference type="NCBI Taxonomy" id="39482"/>
    <lineage>
        <taxon>Bacteria</taxon>
        <taxon>Bacillati</taxon>
        <taxon>Bacillota</taxon>
        <taxon>Clostridia</taxon>
        <taxon>Lachnospirales</taxon>
        <taxon>Lachnospiraceae</taxon>
        <taxon>Faecalicatena</taxon>
    </lineage>
</organism>
<dbReference type="PANTHER" id="PTHR33990">
    <property type="entry name" value="PROTEIN YJDN-RELATED"/>
    <property type="match status" value="1"/>
</dbReference>
<dbReference type="Pfam" id="PF06983">
    <property type="entry name" value="3-dmu-9_3-mt"/>
    <property type="match status" value="1"/>
</dbReference>
<dbReference type="EMBL" id="UHJJ01000023">
    <property type="protein sequence ID" value="SUQ16167.1"/>
    <property type="molecule type" value="Genomic_DNA"/>
</dbReference>
<dbReference type="SUPFAM" id="SSF54593">
    <property type="entry name" value="Glyoxalase/Bleomycin resistance protein/Dihydroxybiphenyl dioxygenase"/>
    <property type="match status" value="1"/>
</dbReference>
<dbReference type="RefSeq" id="WP_109714573.1">
    <property type="nucleotide sequence ID" value="NZ_QGDS01000023.1"/>
</dbReference>
<dbReference type="InterPro" id="IPR029068">
    <property type="entry name" value="Glyas_Bleomycin-R_OHBP_Dase"/>
</dbReference>
<protein>
    <submittedName>
        <fullName evidence="2">PhnB protein</fullName>
    </submittedName>
</protein>
<dbReference type="PANTHER" id="PTHR33990:SF1">
    <property type="entry name" value="PROTEIN YJDN"/>
    <property type="match status" value="1"/>
</dbReference>
<dbReference type="OrthoDB" id="9795306at2"/>
<gene>
    <name evidence="2" type="ORF">SAMN05216529_1237</name>
</gene>
<evidence type="ECO:0000313" key="3">
    <source>
        <dbReference type="Proteomes" id="UP000254051"/>
    </source>
</evidence>
<evidence type="ECO:0000313" key="2">
    <source>
        <dbReference type="EMBL" id="SUQ16167.1"/>
    </source>
</evidence>
<dbReference type="Gene3D" id="3.10.180.10">
    <property type="entry name" value="2,3-Dihydroxybiphenyl 1,2-Dioxygenase, domain 1"/>
    <property type="match status" value="1"/>
</dbReference>
<dbReference type="InterPro" id="IPR028973">
    <property type="entry name" value="PhnB-like"/>
</dbReference>